<proteinExistence type="predicted"/>
<dbReference type="EMBL" id="IACK01155934">
    <property type="protein sequence ID" value="LAA92947.1"/>
    <property type="molecule type" value="Transcribed_RNA"/>
</dbReference>
<dbReference type="EMBL" id="IACK01155952">
    <property type="protein sequence ID" value="LAA92986.1"/>
    <property type="molecule type" value="Transcribed_RNA"/>
</dbReference>
<sequence>MCVIVAIIHFVWGLVLSLQVAGFVTVVKDNPQFPGAEEEEGRAAKKDNCILTSQKLVLNLVLLYLPLYKEKHHSKTVSPNKTLFNFNMLRKVIQHLLFH</sequence>
<accession>A0A2D4J8Y1</accession>
<organism evidence="2">
    <name type="scientific">Micrurus lemniscatus lemniscatus</name>
    <dbReference type="NCBI Taxonomy" id="129467"/>
    <lineage>
        <taxon>Eukaryota</taxon>
        <taxon>Metazoa</taxon>
        <taxon>Chordata</taxon>
        <taxon>Craniata</taxon>
        <taxon>Vertebrata</taxon>
        <taxon>Euteleostomi</taxon>
        <taxon>Lepidosauria</taxon>
        <taxon>Squamata</taxon>
        <taxon>Bifurcata</taxon>
        <taxon>Unidentata</taxon>
        <taxon>Episquamata</taxon>
        <taxon>Toxicofera</taxon>
        <taxon>Serpentes</taxon>
        <taxon>Colubroidea</taxon>
        <taxon>Elapidae</taxon>
        <taxon>Elapinae</taxon>
        <taxon>Micrurus</taxon>
    </lineage>
</organism>
<dbReference type="AlphaFoldDB" id="A0A2D4J8Y1"/>
<dbReference type="EMBL" id="IACK01155959">
    <property type="protein sequence ID" value="LAA92997.1"/>
    <property type="molecule type" value="Transcribed_RNA"/>
</dbReference>
<dbReference type="EMBL" id="IACK01155933">
    <property type="protein sequence ID" value="LAA92945.1"/>
    <property type="molecule type" value="Transcribed_RNA"/>
</dbReference>
<evidence type="ECO:0000256" key="1">
    <source>
        <dbReference type="SAM" id="SignalP"/>
    </source>
</evidence>
<protein>
    <recommendedName>
        <fullName evidence="3">Secreted protein</fullName>
    </recommendedName>
</protein>
<dbReference type="EMBL" id="IACK01155948">
    <property type="protein sequence ID" value="LAA92978.1"/>
    <property type="molecule type" value="Transcribed_RNA"/>
</dbReference>
<dbReference type="EMBL" id="IACK01155947">
    <property type="protein sequence ID" value="LAA92975.1"/>
    <property type="molecule type" value="Transcribed_RNA"/>
</dbReference>
<feature type="chain" id="PRO_5015078588" description="Secreted protein" evidence="1">
    <location>
        <begin position="18"/>
        <end position="99"/>
    </location>
</feature>
<name>A0A2D4J8Y1_MICLE</name>
<dbReference type="EMBL" id="IACK01155958">
    <property type="protein sequence ID" value="LAA92995.1"/>
    <property type="molecule type" value="Transcribed_RNA"/>
</dbReference>
<reference evidence="2" key="1">
    <citation type="submission" date="2017-07" db="EMBL/GenBank/DDBJ databases">
        <authorList>
            <person name="Mikheyev A."/>
            <person name="Grau M."/>
        </authorList>
    </citation>
    <scope>NUCLEOTIDE SEQUENCE</scope>
    <source>
        <tissue evidence="2">Venom_gland</tissue>
    </source>
</reference>
<dbReference type="EMBL" id="IACK01155942">
    <property type="protein sequence ID" value="LAA92967.1"/>
    <property type="molecule type" value="Transcribed_RNA"/>
</dbReference>
<reference evidence="2" key="2">
    <citation type="submission" date="2017-11" db="EMBL/GenBank/DDBJ databases">
        <title>Coralsnake Venomics: Analyses of Venom Gland Transcriptomes and Proteomes of Six Brazilian Taxa.</title>
        <authorList>
            <person name="Aird S.D."/>
            <person name="Jorge da Silva N."/>
            <person name="Qiu L."/>
            <person name="Villar-Briones A."/>
            <person name="Aparecida-Saddi V."/>
            <person name="Campos-Telles M.P."/>
            <person name="Grau M."/>
            <person name="Mikheyev A.S."/>
        </authorList>
    </citation>
    <scope>NUCLEOTIDE SEQUENCE</scope>
    <source>
        <tissue evidence="2">Venom_gland</tissue>
    </source>
</reference>
<evidence type="ECO:0008006" key="3">
    <source>
        <dbReference type="Google" id="ProtNLM"/>
    </source>
</evidence>
<keyword evidence="1" id="KW-0732">Signal</keyword>
<evidence type="ECO:0000313" key="2">
    <source>
        <dbReference type="EMBL" id="LAA92945.1"/>
    </source>
</evidence>
<feature type="signal peptide" evidence="1">
    <location>
        <begin position="1"/>
        <end position="17"/>
    </location>
</feature>